<dbReference type="InterPro" id="IPR011042">
    <property type="entry name" value="6-blade_b-propeller_TolB-like"/>
</dbReference>
<comment type="caution">
    <text evidence="6">The sequence shown here is derived from an EMBL/GenBank/DDBJ whole genome shotgun (WGS) entry which is preliminary data.</text>
</comment>
<dbReference type="InterPro" id="IPR029058">
    <property type="entry name" value="AB_hydrolase_fold"/>
</dbReference>
<gene>
    <name evidence="6" type="primary">dpp5_4</name>
    <name evidence="6" type="ORF">VKT23_003827</name>
</gene>
<evidence type="ECO:0000256" key="4">
    <source>
        <dbReference type="ARBA" id="ARBA00032829"/>
    </source>
</evidence>
<protein>
    <recommendedName>
        <fullName evidence="4">Dipeptidyl-peptidase V</fullName>
    </recommendedName>
</protein>
<keyword evidence="2" id="KW-0732">Signal</keyword>
<comment type="similarity">
    <text evidence="1">Belongs to the peptidase S9C family.</text>
</comment>
<evidence type="ECO:0000313" key="7">
    <source>
        <dbReference type="Proteomes" id="UP001498398"/>
    </source>
</evidence>
<evidence type="ECO:0000256" key="3">
    <source>
        <dbReference type="ARBA" id="ARBA00022801"/>
    </source>
</evidence>
<dbReference type="SUPFAM" id="SSF53474">
    <property type="entry name" value="alpha/beta-Hydrolases"/>
    <property type="match status" value="1"/>
</dbReference>
<proteinExistence type="inferred from homology"/>
<accession>A0ABR1JYF6</accession>
<dbReference type="Pfam" id="PF00326">
    <property type="entry name" value="Peptidase_S9"/>
    <property type="match status" value="1"/>
</dbReference>
<dbReference type="InterPro" id="IPR001375">
    <property type="entry name" value="Peptidase_S9_cat"/>
</dbReference>
<sequence>MRFPLSTFLGVSAQVPLQSPLTTSSSPMAPQNAFQLKQGPDVFSPKDLVELGRPGAAVANHAGDLVLIPFSKYSFEKKQNKKTVYVAPLGSTTGPVEISTAAGGEAFWLNGRTVAHVVEGENKTLNLFTIDVTFHPTDEGTVSVLRTESPKKIGSFPTSGATNFRYSQGGYLIFSEYVHSDGKLETVKEQDEAWENRGTTALVYDRTYERHWDTWVGPKTNTLFSVRLWQDPDREWHFGNEFINLLKDTGHSSPVEPFGGTDDFDVSKNQVIYTTTDPDHADVAAWHTRQNVYVVDIGGSRPRQLTSGTQGATHGPVFNEDGSKAAWLELDEDGYESDRAKIVIYDLKKDIRYTLTQKWDRSPDGLAFSKDGDFIYFTAGDKARIKVFVLPIPPTPSKSTTDPDLPPKYYTPVAISEDGAASGLQTLYFGKLIFSKSSFTSPNDVFYVTGLKSLEHEIAQSESIVKFSGSIEQVTHLTEAGLKGKNLSKGEDFWFKGAEDIDVHGLALKPRGWEEGQTKKYPVVLLIHGGPQGAWEDQWSTRWNPNVFTQQGYFTIMINPTGSTTYGQNFTDAITGDWGGKPFVDMRKGWKFALDKYPEIDPDRAVAAGASWGGYAINWIQGHPEFGFGFKALVCHDGVFDTTYNGFSTEELFFFNHDWTGRPWDKGSSELAQKFNPSNFVSKWGTPQLLIHGSKDYRLPETEGIGAFHALQQLGIPSRLVIFPDENHWVLNHGNSLKWHHEVFRWFNQFVGDKSA</sequence>
<dbReference type="Proteomes" id="UP001498398">
    <property type="component" value="Unassembled WGS sequence"/>
</dbReference>
<dbReference type="PANTHER" id="PTHR42776">
    <property type="entry name" value="SERINE PEPTIDASE S9 FAMILY MEMBER"/>
    <property type="match status" value="1"/>
</dbReference>
<evidence type="ECO:0000313" key="6">
    <source>
        <dbReference type="EMBL" id="KAK7469347.1"/>
    </source>
</evidence>
<dbReference type="Gene3D" id="2.120.10.30">
    <property type="entry name" value="TolB, C-terminal domain"/>
    <property type="match status" value="1"/>
</dbReference>
<dbReference type="SUPFAM" id="SSF82171">
    <property type="entry name" value="DPP6 N-terminal domain-like"/>
    <property type="match status" value="1"/>
</dbReference>
<keyword evidence="3" id="KW-0378">Hydrolase</keyword>
<dbReference type="Gene3D" id="3.40.50.1820">
    <property type="entry name" value="alpha/beta hydrolase"/>
    <property type="match status" value="1"/>
</dbReference>
<name>A0ABR1JYF6_9AGAR</name>
<feature type="domain" description="Peptidase S9 prolyl oligopeptidase catalytic" evidence="5">
    <location>
        <begin position="539"/>
        <end position="752"/>
    </location>
</feature>
<dbReference type="PANTHER" id="PTHR42776:SF13">
    <property type="entry name" value="DIPEPTIDYL-PEPTIDASE 5"/>
    <property type="match status" value="1"/>
</dbReference>
<evidence type="ECO:0000256" key="2">
    <source>
        <dbReference type="ARBA" id="ARBA00022729"/>
    </source>
</evidence>
<organism evidence="6 7">
    <name type="scientific">Marasmiellus scandens</name>
    <dbReference type="NCBI Taxonomy" id="2682957"/>
    <lineage>
        <taxon>Eukaryota</taxon>
        <taxon>Fungi</taxon>
        <taxon>Dikarya</taxon>
        <taxon>Basidiomycota</taxon>
        <taxon>Agaricomycotina</taxon>
        <taxon>Agaricomycetes</taxon>
        <taxon>Agaricomycetidae</taxon>
        <taxon>Agaricales</taxon>
        <taxon>Marasmiineae</taxon>
        <taxon>Omphalotaceae</taxon>
        <taxon>Marasmiellus</taxon>
    </lineage>
</organism>
<evidence type="ECO:0000256" key="1">
    <source>
        <dbReference type="ARBA" id="ARBA00010040"/>
    </source>
</evidence>
<reference evidence="6 7" key="1">
    <citation type="submission" date="2024-01" db="EMBL/GenBank/DDBJ databases">
        <title>A draft genome for the cacao thread blight pathogen Marasmiellus scandens.</title>
        <authorList>
            <person name="Baruah I.K."/>
            <person name="Leung J."/>
            <person name="Bukari Y."/>
            <person name="Amoako-Attah I."/>
            <person name="Meinhardt L.W."/>
            <person name="Bailey B.A."/>
            <person name="Cohen S.P."/>
        </authorList>
    </citation>
    <scope>NUCLEOTIDE SEQUENCE [LARGE SCALE GENOMIC DNA]</scope>
    <source>
        <strain evidence="6 7">GH-19</strain>
    </source>
</reference>
<keyword evidence="7" id="KW-1185">Reference proteome</keyword>
<evidence type="ECO:0000259" key="5">
    <source>
        <dbReference type="Pfam" id="PF00326"/>
    </source>
</evidence>
<dbReference type="EMBL" id="JBANRG010000003">
    <property type="protein sequence ID" value="KAK7469347.1"/>
    <property type="molecule type" value="Genomic_DNA"/>
</dbReference>